<keyword evidence="1" id="KW-0175">Coiled coil</keyword>
<name>A0A430VBP7_CAMJU</name>
<evidence type="ECO:0000256" key="1">
    <source>
        <dbReference type="SAM" id="Coils"/>
    </source>
</evidence>
<evidence type="ECO:0000313" key="4">
    <source>
        <dbReference type="Proteomes" id="UP000288507"/>
    </source>
</evidence>
<protein>
    <submittedName>
        <fullName evidence="3">Uncharacterized protein</fullName>
    </submittedName>
</protein>
<reference evidence="2" key="1">
    <citation type="submission" date="2018-01" db="EMBL/GenBank/DDBJ databases">
        <authorList>
            <person name="Kovanen S."/>
            <person name="Nieminen T."/>
            <person name="Pohja-Mykra M."/>
            <person name="Raunio-Saarnisto M."/>
            <person name="Sauvala M."/>
            <person name="Fredriksson-Ahomaa M."/>
            <person name="Hanninen M.-L."/>
            <person name="Kivisto R."/>
        </authorList>
    </citation>
    <scope>NUCLEOTIDE SEQUENCE</scope>
    <source>
        <strain evidence="2">SO-26</strain>
    </source>
</reference>
<accession>A0A430VBP7</accession>
<evidence type="ECO:0000313" key="2">
    <source>
        <dbReference type="EMBL" id="RTI48543.1"/>
    </source>
</evidence>
<comment type="caution">
    <text evidence="3">The sequence shown here is derived from an EMBL/GenBank/DDBJ whole genome shotgun (WGS) entry which is preliminary data.</text>
</comment>
<dbReference type="Proteomes" id="UP000288507">
    <property type="component" value="Unassembled WGS sequence"/>
</dbReference>
<feature type="coiled-coil region" evidence="1">
    <location>
        <begin position="30"/>
        <end position="71"/>
    </location>
</feature>
<gene>
    <name evidence="3" type="ORF">C3H57_04565</name>
    <name evidence="2" type="ORF">C3I27_03755</name>
</gene>
<dbReference type="EMBL" id="PRBV01000005">
    <property type="protein sequence ID" value="RTJ79650.1"/>
    <property type="molecule type" value="Genomic_DNA"/>
</dbReference>
<dbReference type="RefSeq" id="WP_126232220.1">
    <property type="nucleotide sequence ID" value="NZ_PQZD01000003.1"/>
</dbReference>
<reference evidence="3 4" key="2">
    <citation type="journal article" date="2019" name="Appl. Environ. Microbiol.">
        <title>Population genetics and characterization of Campylobacter jejuni isolates in western jackdaws and game birds in Finland.</title>
        <authorList>
            <person name="Kovanen S."/>
            <person name="Rossi M."/>
            <person name="Pohja-Mykra M."/>
            <person name="Nieminen T."/>
            <person name="Raunio-Saarnisto M."/>
            <person name="Sauvala M."/>
            <person name="Fredriksson-Ahomaa M."/>
            <person name="Hanninen M.L."/>
            <person name="Kivisto R."/>
        </authorList>
    </citation>
    <scope>NUCLEOTIDE SEQUENCE [LARGE SCALE GENOMIC DNA]</scope>
    <source>
        <strain evidence="3 4">CB313</strain>
        <strain evidence="2">SO-26</strain>
    </source>
</reference>
<proteinExistence type="predicted"/>
<sequence length="103" mass="11737">MMQIILSICAVVLIFAVLSALFSKLDKKLRTKMYEEAKQAVAEIESLQAEIQQLRKQIGQAEKEKAEYIDNKMKAPDISDEECQKAIVDKLRQELDNKLKPAV</sequence>
<evidence type="ECO:0000313" key="3">
    <source>
        <dbReference type="EMBL" id="RTJ79650.1"/>
    </source>
</evidence>
<dbReference type="EMBL" id="PQZD01000003">
    <property type="protein sequence ID" value="RTI48543.1"/>
    <property type="molecule type" value="Genomic_DNA"/>
</dbReference>
<dbReference type="AlphaFoldDB" id="A0A430VBP7"/>
<organism evidence="3 4">
    <name type="scientific">Campylobacter jejuni</name>
    <dbReference type="NCBI Taxonomy" id="197"/>
    <lineage>
        <taxon>Bacteria</taxon>
        <taxon>Pseudomonadati</taxon>
        <taxon>Campylobacterota</taxon>
        <taxon>Epsilonproteobacteria</taxon>
        <taxon>Campylobacterales</taxon>
        <taxon>Campylobacteraceae</taxon>
        <taxon>Campylobacter</taxon>
    </lineage>
</organism>
<dbReference type="Proteomes" id="UP000287197">
    <property type="component" value="Unassembled WGS sequence"/>
</dbReference>